<dbReference type="HOGENOM" id="CLU_3178506_0_0_2"/>
<dbReference type="PaxDb" id="64091-VNG_1832H"/>
<dbReference type="PIR" id="D84334">
    <property type="entry name" value="D84334"/>
</dbReference>
<keyword evidence="3" id="KW-1185">Reference proteome</keyword>
<accession>Q9HP30</accession>
<dbReference type="AlphaFoldDB" id="Q9HP30"/>
<reference evidence="1 3" key="1">
    <citation type="journal article" date="2000" name="Proc. Natl. Acad. Sci. U.S.A.">
        <title>Genome sequence of Halobacterium species NRC-1.</title>
        <authorList>
            <person name="Ng W.V."/>
            <person name="Kennedy S.P."/>
            <person name="Mahairas G.G."/>
            <person name="Berquist B."/>
            <person name="Pan M."/>
            <person name="Shukla H.D."/>
            <person name="Lasky S.R."/>
            <person name="Baliga N.S."/>
            <person name="Thorsson V."/>
            <person name="Sbrogna J."/>
            <person name="Swartzell S."/>
            <person name="Weir D."/>
            <person name="Hall J."/>
            <person name="Dahl T.A."/>
            <person name="Welti R."/>
            <person name="Goo Y.A."/>
            <person name="Leithauser B."/>
            <person name="Keller K."/>
            <person name="Cruz R."/>
            <person name="Danson M.J."/>
            <person name="Hough D.W."/>
            <person name="Maddocks D.G."/>
            <person name="Jablonski P.E."/>
            <person name="Krebs M.P."/>
            <person name="Angevine C.M."/>
            <person name="Dale H."/>
            <person name="Isenbarger T.A."/>
            <person name="Peck R.F."/>
            <person name="Pohlschroder M."/>
            <person name="Spudich J.L."/>
            <person name="Jung K.W."/>
            <person name="Alam M."/>
            <person name="Freitas T."/>
            <person name="Hou S."/>
            <person name="Daniels C.J."/>
            <person name="Dennis P.P."/>
            <person name="Omer A.D."/>
            <person name="Ebhardt H."/>
            <person name="Lowe T.M."/>
            <person name="Liang P."/>
            <person name="Riley M."/>
            <person name="Hood L."/>
            <person name="DasSarma S."/>
        </authorList>
    </citation>
    <scope>NUCLEOTIDE SEQUENCE [LARGE SCALE GENOMIC DNA]</scope>
    <source>
        <strain evidence="3">ATCC 700922 / JCM 11081 / NRC-1</strain>
        <strain evidence="1">NRC-1</strain>
    </source>
</reference>
<evidence type="ECO:0000313" key="3">
    <source>
        <dbReference type="Proteomes" id="UP000000554"/>
    </source>
</evidence>
<dbReference type="STRING" id="64091.VNG_1832H"/>
<dbReference type="EMBL" id="AE004437">
    <property type="protein sequence ID" value="AAG20040.1"/>
    <property type="molecule type" value="Genomic_DNA"/>
</dbReference>
<evidence type="ECO:0000313" key="1">
    <source>
        <dbReference type="EMBL" id="AAG20040.1"/>
    </source>
</evidence>
<sequence length="46" mass="5374">MLGNEKRRLLFPAAIRNDTRGYRSSHDDSRLQCVRFTFEKAGHGEH</sequence>
<protein>
    <submittedName>
        <fullName evidence="2">Spurious ORF</fullName>
    </submittedName>
</protein>
<proteinExistence type="predicted"/>
<reference evidence="2" key="4">
    <citation type="journal article" date="2019" name="Microbiol. Resour. Announc.">
        <title>The genome of the Halobacterium salinarum type strain is closely related to that of the laboratory strains NRC-1 and R1.</title>
        <authorList>
            <person name="Pfeiffer F."/>
            <person name="Marchfelder A."/>
            <person name="Habermann B.H."/>
            <person name="Dyall-Smith M."/>
        </authorList>
    </citation>
    <scope>NUCLEOTIDE SEQUENCE</scope>
    <source>
        <strain evidence="2">NRC-1</strain>
    </source>
</reference>
<evidence type="ECO:0000313" key="2">
    <source>
        <dbReference type="EMBL" id="DAC78774.1"/>
    </source>
</evidence>
<reference evidence="2" key="3">
    <citation type="journal article" date="2015" name="Life">
        <title>A manual curation strategy to improve genome annotation: application to a set of haloarchael genomes.</title>
        <authorList>
            <person name="Pfeiffer F."/>
            <person name="Oesterhelt D."/>
        </authorList>
    </citation>
    <scope>NUCLEOTIDE SEQUENCE</scope>
    <source>
        <strain evidence="2">NRC-1</strain>
    </source>
</reference>
<dbReference type="KEGG" id="hal:VNG_1832H"/>
<organism evidence="1 3">
    <name type="scientific">Halobacterium salinarum (strain ATCC 700922 / JCM 11081 / NRC-1)</name>
    <name type="common">Halobacterium halobium</name>
    <dbReference type="NCBI Taxonomy" id="64091"/>
    <lineage>
        <taxon>Archaea</taxon>
        <taxon>Methanobacteriati</taxon>
        <taxon>Methanobacteriota</taxon>
        <taxon>Stenosarchaea group</taxon>
        <taxon>Halobacteria</taxon>
        <taxon>Halobacteriales</taxon>
        <taxon>Halobacteriaceae</taxon>
        <taxon>Halobacterium</taxon>
        <taxon>Halobacterium salinarum NRC-34001</taxon>
    </lineage>
</organism>
<dbReference type="EMBL" id="BK010829">
    <property type="protein sequence ID" value="DAC78774.1"/>
    <property type="molecule type" value="Genomic_DNA"/>
</dbReference>
<name>Q9HP30_HALSA</name>
<reference evidence="2" key="2">
    <citation type="journal article" date="2008" name="Genomics">
        <title>Evolution in the laboratory: the genome of Halobacterium salinarum strain R1 compared to that of strain NRC-1.</title>
        <authorList>
            <person name="Pfeiffer F."/>
            <person name="Schuster S.C."/>
            <person name="Broicher A."/>
            <person name="Falb M."/>
            <person name="Palm P."/>
            <person name="Rodewald K."/>
            <person name="Ruepp A."/>
            <person name="Soppa J."/>
            <person name="Tittor J."/>
            <person name="Oesterhelt D."/>
        </authorList>
    </citation>
    <scope>NUCLEOTIDE SEQUENCE</scope>
    <source>
        <strain evidence="2">NRC-1</strain>
    </source>
</reference>
<gene>
    <name evidence="1" type="ordered locus">VNG_1832H</name>
</gene>
<dbReference type="Proteomes" id="UP000000554">
    <property type="component" value="Chromosome"/>
</dbReference>